<dbReference type="Proteomes" id="UP000234296">
    <property type="component" value="Unassembled WGS sequence"/>
</dbReference>
<keyword evidence="3" id="KW-1005">Bacterial flagellum biogenesis</keyword>
<dbReference type="Gene3D" id="1.20.58.380">
    <property type="entry name" value="Flagellar protein flit"/>
    <property type="match status" value="1"/>
</dbReference>
<evidence type="ECO:0000256" key="3">
    <source>
        <dbReference type="ARBA" id="ARBA00022795"/>
    </source>
</evidence>
<protein>
    <recommendedName>
        <fullName evidence="5">Flagellar protein FliT</fullName>
    </recommendedName>
</protein>
<evidence type="ECO:0000313" key="6">
    <source>
        <dbReference type="EMBL" id="PLR20443.1"/>
    </source>
</evidence>
<accession>A0ABX4SN05</accession>
<dbReference type="RefSeq" id="WP_101764040.1">
    <property type="nucleotide sequence ID" value="NZ_PJRT01000032.1"/>
</dbReference>
<comment type="caution">
    <text evidence="6">The sequence shown here is derived from an EMBL/GenBank/DDBJ whole genome shotgun (WGS) entry which is preliminary data.</text>
</comment>
<dbReference type="InterPro" id="IPR008622">
    <property type="entry name" value="FliT"/>
</dbReference>
<evidence type="ECO:0000256" key="4">
    <source>
        <dbReference type="ARBA" id="ARBA00023186"/>
    </source>
</evidence>
<keyword evidence="6" id="KW-0282">Flagellum</keyword>
<evidence type="ECO:0000313" key="7">
    <source>
        <dbReference type="Proteomes" id="UP000234296"/>
    </source>
</evidence>
<keyword evidence="6" id="KW-0966">Cell projection</keyword>
<dbReference type="Pfam" id="PF05400">
    <property type="entry name" value="FliT"/>
    <property type="match status" value="1"/>
</dbReference>
<proteinExistence type="predicted"/>
<keyword evidence="6" id="KW-0969">Cilium</keyword>
<evidence type="ECO:0000256" key="5">
    <source>
        <dbReference type="ARBA" id="ARBA00093797"/>
    </source>
</evidence>
<keyword evidence="4" id="KW-0143">Chaperone</keyword>
<evidence type="ECO:0000256" key="1">
    <source>
        <dbReference type="ARBA" id="ARBA00004514"/>
    </source>
</evidence>
<reference evidence="7" key="1">
    <citation type="submission" date="2017-12" db="EMBL/GenBank/DDBJ databases">
        <title>The genome sequence of Pantoea sp. 596.</title>
        <authorList>
            <person name="Gao J."/>
            <person name="Mao X."/>
            <person name="Sun J."/>
        </authorList>
    </citation>
    <scope>NUCLEOTIDE SEQUENCE [LARGE SCALE GENOMIC DNA]</scope>
    <source>
        <strain evidence="7">596</strain>
    </source>
</reference>
<organism evidence="6 7">
    <name type="scientific">Pantoea endophytica</name>
    <dbReference type="NCBI Taxonomy" id="92488"/>
    <lineage>
        <taxon>Bacteria</taxon>
        <taxon>Pseudomonadati</taxon>
        <taxon>Pseudomonadota</taxon>
        <taxon>Gammaproteobacteria</taxon>
        <taxon>Enterobacterales</taxon>
        <taxon>Erwiniaceae</taxon>
        <taxon>Pantoea</taxon>
    </lineage>
</organism>
<keyword evidence="7" id="KW-1185">Reference proteome</keyword>
<dbReference type="EMBL" id="PJRT01000032">
    <property type="protein sequence ID" value="PLR20443.1"/>
    <property type="molecule type" value="Genomic_DNA"/>
</dbReference>
<name>A0ABX4SN05_9GAMM</name>
<sequence>MMNTSPMLQMHYQRLLELSQSLLRLARSENWDELLTLHPSYFVAVNEIQRISLENPPSPNALSQLRPLLKQLLDNEEALKQLVIQRQGQLQQLNSNNIQQKTVMNAYSQLSGKVLLPRDVS</sequence>
<comment type="subcellular location">
    <subcellularLocation>
        <location evidence="1">Cytoplasm</location>
        <location evidence="1">Cytosol</location>
    </subcellularLocation>
</comment>
<evidence type="ECO:0000256" key="2">
    <source>
        <dbReference type="ARBA" id="ARBA00022490"/>
    </source>
</evidence>
<gene>
    <name evidence="6" type="ORF">PZBJ_20575</name>
</gene>
<keyword evidence="2" id="KW-0963">Cytoplasm</keyword>